<reference evidence="4 5" key="1">
    <citation type="journal article" date="2011" name="Stand. Genomic Sci.">
        <title>Complete genome sequence of the acetate-degrading sulfate reducer Desulfobacca acetoxidans type strain (ASRB2).</title>
        <authorList>
            <person name="Goker M."/>
            <person name="Teshima H."/>
            <person name="Lapidus A."/>
            <person name="Nolan M."/>
            <person name="Lucas S."/>
            <person name="Hammon N."/>
            <person name="Deshpande S."/>
            <person name="Cheng J.F."/>
            <person name="Tapia R."/>
            <person name="Han C."/>
            <person name="Goodwin L."/>
            <person name="Pitluck S."/>
            <person name="Huntemann M."/>
            <person name="Liolios K."/>
            <person name="Ivanova N."/>
            <person name="Pagani I."/>
            <person name="Mavromatis K."/>
            <person name="Ovchinikova G."/>
            <person name="Pati A."/>
            <person name="Chen A."/>
            <person name="Palaniappan K."/>
            <person name="Land M."/>
            <person name="Hauser L."/>
            <person name="Brambilla E.M."/>
            <person name="Rohde M."/>
            <person name="Spring S."/>
            <person name="Detter J.C."/>
            <person name="Woyke T."/>
            <person name="Bristow J."/>
            <person name="Eisen J.A."/>
            <person name="Markowitz V."/>
            <person name="Hugenholtz P."/>
            <person name="Kyrpides N.C."/>
            <person name="Klenk H.P."/>
        </authorList>
    </citation>
    <scope>NUCLEOTIDE SEQUENCE [LARGE SCALE GENOMIC DNA]</scope>
    <source>
        <strain evidence="5">ATCC 700848 / DSM 11109 / ASRB2</strain>
    </source>
</reference>
<dbReference type="SMART" id="SM00448">
    <property type="entry name" value="REC"/>
    <property type="match status" value="1"/>
</dbReference>
<name>F2NJM3_DESAR</name>
<keyword evidence="5" id="KW-1185">Reference proteome</keyword>
<evidence type="ECO:0000256" key="1">
    <source>
        <dbReference type="ARBA" id="ARBA00022553"/>
    </source>
</evidence>
<proteinExistence type="predicted"/>
<dbReference type="Proteomes" id="UP000000483">
    <property type="component" value="Chromosome"/>
</dbReference>
<dbReference type="SUPFAM" id="SSF52172">
    <property type="entry name" value="CheY-like"/>
    <property type="match status" value="1"/>
</dbReference>
<dbReference type="eggNOG" id="COG0784">
    <property type="taxonomic scope" value="Bacteria"/>
</dbReference>
<dbReference type="PROSITE" id="PS50110">
    <property type="entry name" value="RESPONSE_REGULATORY"/>
    <property type="match status" value="1"/>
</dbReference>
<dbReference type="HOGENOM" id="CLU_000445_69_8_7"/>
<evidence type="ECO:0000259" key="3">
    <source>
        <dbReference type="PROSITE" id="PS50110"/>
    </source>
</evidence>
<dbReference type="InterPro" id="IPR011006">
    <property type="entry name" value="CheY-like_superfamily"/>
</dbReference>
<dbReference type="Gene3D" id="3.40.50.2300">
    <property type="match status" value="1"/>
</dbReference>
<accession>F2NJM3</accession>
<feature type="modified residue" description="4-aspartylphosphate" evidence="2">
    <location>
        <position position="65"/>
    </location>
</feature>
<gene>
    <name evidence="4" type="ordered locus">Desac_1839</name>
</gene>
<reference evidence="5" key="2">
    <citation type="submission" date="2011-03" db="EMBL/GenBank/DDBJ databases">
        <title>The complete genome of Desulfobacca acetoxidans DSM 11109.</title>
        <authorList>
            <consortium name="US DOE Joint Genome Institute (JGI-PGF)"/>
            <person name="Lucas S."/>
            <person name="Copeland A."/>
            <person name="Lapidus A."/>
            <person name="Bruce D."/>
            <person name="Goodwin L."/>
            <person name="Pitluck S."/>
            <person name="Peters L."/>
            <person name="Kyrpides N."/>
            <person name="Mavromatis K."/>
            <person name="Ivanova N."/>
            <person name="Ovchinnikova G."/>
            <person name="Teshima H."/>
            <person name="Detter J.C."/>
            <person name="Han C."/>
            <person name="Land M."/>
            <person name="Hauser L."/>
            <person name="Markowitz V."/>
            <person name="Cheng J.-F."/>
            <person name="Hugenholtz P."/>
            <person name="Woyke T."/>
            <person name="Wu D."/>
            <person name="Spring S."/>
            <person name="Schueler E."/>
            <person name="Brambilla E."/>
            <person name="Klenk H.-P."/>
            <person name="Eisen J.A."/>
        </authorList>
    </citation>
    <scope>NUCLEOTIDE SEQUENCE [LARGE SCALE GENOMIC DNA]</scope>
    <source>
        <strain evidence="5">ATCC 700848 / DSM 11109 / ASRB2</strain>
    </source>
</reference>
<dbReference type="InterPro" id="IPR001789">
    <property type="entry name" value="Sig_transdc_resp-reg_receiver"/>
</dbReference>
<dbReference type="RefSeq" id="WP_013706787.1">
    <property type="nucleotide sequence ID" value="NC_015388.1"/>
</dbReference>
<evidence type="ECO:0000256" key="2">
    <source>
        <dbReference type="PROSITE-ProRule" id="PRU00169"/>
    </source>
</evidence>
<evidence type="ECO:0000313" key="5">
    <source>
        <dbReference type="Proteomes" id="UP000000483"/>
    </source>
</evidence>
<dbReference type="Pfam" id="PF00072">
    <property type="entry name" value="Response_reg"/>
    <property type="match status" value="1"/>
</dbReference>
<evidence type="ECO:0000313" key="4">
    <source>
        <dbReference type="EMBL" id="AEB09678.1"/>
    </source>
</evidence>
<dbReference type="KEGG" id="dao:Desac_1839"/>
<dbReference type="InterPro" id="IPR050595">
    <property type="entry name" value="Bact_response_regulator"/>
</dbReference>
<dbReference type="EMBL" id="CP002629">
    <property type="protein sequence ID" value="AEB09678.1"/>
    <property type="molecule type" value="Genomic_DNA"/>
</dbReference>
<sequence length="132" mass="15292">MHENDPTFPKKLKVILLVEDDEHFLSLEQELLEHLGFRVLGAARGDQALDIFRQRTQEIDLVIMDFYLPQKDGYQLLHELRTIAPQVKVIVASGFFGQEELNKFQQARVAGVIHKPFRAKQLQEEILRVLGE</sequence>
<dbReference type="GO" id="GO:0000160">
    <property type="term" value="P:phosphorelay signal transduction system"/>
    <property type="evidence" value="ECO:0007669"/>
    <property type="project" value="InterPro"/>
</dbReference>
<dbReference type="STRING" id="880072.Desac_1839"/>
<feature type="domain" description="Response regulatory" evidence="3">
    <location>
        <begin position="14"/>
        <end position="130"/>
    </location>
</feature>
<dbReference type="CDD" id="cd00156">
    <property type="entry name" value="REC"/>
    <property type="match status" value="1"/>
</dbReference>
<dbReference type="OrthoDB" id="5402387at2"/>
<protein>
    <submittedName>
        <fullName evidence="4">Response regulator receiver protein</fullName>
    </submittedName>
</protein>
<keyword evidence="1 2" id="KW-0597">Phosphoprotein</keyword>
<dbReference type="PANTHER" id="PTHR44591">
    <property type="entry name" value="STRESS RESPONSE REGULATOR PROTEIN 1"/>
    <property type="match status" value="1"/>
</dbReference>
<dbReference type="AlphaFoldDB" id="F2NJM3"/>
<dbReference type="PANTHER" id="PTHR44591:SF3">
    <property type="entry name" value="RESPONSE REGULATORY DOMAIN-CONTAINING PROTEIN"/>
    <property type="match status" value="1"/>
</dbReference>
<organism evidence="4 5">
    <name type="scientific">Desulfobacca acetoxidans (strain ATCC 700848 / DSM 11109 / ASRB2)</name>
    <dbReference type="NCBI Taxonomy" id="880072"/>
    <lineage>
        <taxon>Bacteria</taxon>
        <taxon>Pseudomonadati</taxon>
        <taxon>Thermodesulfobacteriota</taxon>
        <taxon>Desulfobaccia</taxon>
        <taxon>Desulfobaccales</taxon>
        <taxon>Desulfobaccaceae</taxon>
        <taxon>Desulfobacca</taxon>
    </lineage>
</organism>